<dbReference type="GO" id="GO:0003677">
    <property type="term" value="F:DNA binding"/>
    <property type="evidence" value="ECO:0007669"/>
    <property type="project" value="InterPro"/>
</dbReference>
<reference evidence="3" key="1">
    <citation type="submission" date="2017-04" db="EMBL/GenBank/DDBJ databases">
        <title>Function of individual gut microbiota members based on whole genome sequencing of pure cultures obtained from chicken caecum.</title>
        <authorList>
            <person name="Medvecky M."/>
            <person name="Cejkova D."/>
            <person name="Polansky O."/>
            <person name="Karasova D."/>
            <person name="Kubasova T."/>
            <person name="Cizek A."/>
            <person name="Rychlik I."/>
        </authorList>
    </citation>
    <scope>NUCLEOTIDE SEQUENCE [LARGE SCALE GENOMIC DNA]</scope>
    <source>
        <strain evidence="3">An175</strain>
    </source>
</reference>
<dbReference type="Proteomes" id="UP000196386">
    <property type="component" value="Unassembled WGS sequence"/>
</dbReference>
<organism evidence="2 3">
    <name type="scientific">Anaerotruncus colihominis</name>
    <dbReference type="NCBI Taxonomy" id="169435"/>
    <lineage>
        <taxon>Bacteria</taxon>
        <taxon>Bacillati</taxon>
        <taxon>Bacillota</taxon>
        <taxon>Clostridia</taxon>
        <taxon>Eubacteriales</taxon>
        <taxon>Oscillospiraceae</taxon>
        <taxon>Anaerotruncus</taxon>
    </lineage>
</organism>
<proteinExistence type="predicted"/>
<evidence type="ECO:0000313" key="3">
    <source>
        <dbReference type="Proteomes" id="UP000196386"/>
    </source>
</evidence>
<sequence length="119" mass="13356">MVLLLYHVDTGQSTPRGGVSFVKGMTQAELAEKINVTQSMLCQIERGTKAQSWPLGTEIAVELNCALNDLSRFITVYGNNYLNQSCFNSRVLNFLTNVFKCTFKYTKQGGVRHPEVPMF</sequence>
<dbReference type="Gene3D" id="1.10.260.40">
    <property type="entry name" value="lambda repressor-like DNA-binding domains"/>
    <property type="match status" value="1"/>
</dbReference>
<dbReference type="EMBL" id="NFKP01000022">
    <property type="protein sequence ID" value="OUP68127.1"/>
    <property type="molecule type" value="Genomic_DNA"/>
</dbReference>
<dbReference type="InterPro" id="IPR010982">
    <property type="entry name" value="Lambda_DNA-bd_dom_sf"/>
</dbReference>
<dbReference type="PROSITE" id="PS50943">
    <property type="entry name" value="HTH_CROC1"/>
    <property type="match status" value="1"/>
</dbReference>
<dbReference type="CDD" id="cd00093">
    <property type="entry name" value="HTH_XRE"/>
    <property type="match status" value="1"/>
</dbReference>
<evidence type="ECO:0000259" key="1">
    <source>
        <dbReference type="PROSITE" id="PS50943"/>
    </source>
</evidence>
<dbReference type="InterPro" id="IPR001387">
    <property type="entry name" value="Cro/C1-type_HTH"/>
</dbReference>
<evidence type="ECO:0000313" key="2">
    <source>
        <dbReference type="EMBL" id="OUP68127.1"/>
    </source>
</evidence>
<name>A0A1Y4MH81_9FIRM</name>
<gene>
    <name evidence="2" type="ORF">B5F11_15325</name>
</gene>
<feature type="domain" description="HTH cro/C1-type" evidence="1">
    <location>
        <begin position="23"/>
        <end position="70"/>
    </location>
</feature>
<dbReference type="RefSeq" id="WP_087302513.1">
    <property type="nucleotide sequence ID" value="NZ_NFKP01000022.1"/>
</dbReference>
<comment type="caution">
    <text evidence="2">The sequence shown here is derived from an EMBL/GenBank/DDBJ whole genome shotgun (WGS) entry which is preliminary data.</text>
</comment>
<protein>
    <recommendedName>
        <fullName evidence="1">HTH cro/C1-type domain-containing protein</fullName>
    </recommendedName>
</protein>
<dbReference type="SUPFAM" id="SSF47413">
    <property type="entry name" value="lambda repressor-like DNA-binding domains"/>
    <property type="match status" value="1"/>
</dbReference>
<accession>A0A1Y4MH81</accession>
<dbReference type="AlphaFoldDB" id="A0A1Y4MH81"/>
<dbReference type="Pfam" id="PF01381">
    <property type="entry name" value="HTH_3"/>
    <property type="match status" value="1"/>
</dbReference>